<dbReference type="AlphaFoldDB" id="A0A401S9H4"/>
<proteinExistence type="predicted"/>
<comment type="caution">
    <text evidence="2">The sequence shown here is derived from an EMBL/GenBank/DDBJ whole genome shotgun (WGS) entry which is preliminary data.</text>
</comment>
<dbReference type="PANTHER" id="PTHR37867">
    <property type="entry name" value="CHROMOSOME 16 OPEN READING FRAME 86"/>
    <property type="match status" value="1"/>
</dbReference>
<name>A0A401S9H4_CHIPU</name>
<feature type="region of interest" description="Disordered" evidence="1">
    <location>
        <begin position="107"/>
        <end position="156"/>
    </location>
</feature>
<dbReference type="PANTHER" id="PTHR37867:SF1">
    <property type="entry name" value="CHROMOSOME 16 OPEN READING FRAME 86"/>
    <property type="match status" value="1"/>
</dbReference>
<gene>
    <name evidence="2" type="ORF">chiPu_0005447</name>
</gene>
<evidence type="ECO:0000256" key="1">
    <source>
        <dbReference type="SAM" id="MobiDB-lite"/>
    </source>
</evidence>
<dbReference type="InterPro" id="IPR031516">
    <property type="entry name" value="DUF4691"/>
</dbReference>
<evidence type="ECO:0000313" key="3">
    <source>
        <dbReference type="Proteomes" id="UP000287033"/>
    </source>
</evidence>
<feature type="compositionally biased region" description="Polar residues" evidence="1">
    <location>
        <begin position="113"/>
        <end position="127"/>
    </location>
</feature>
<accession>A0A401S9H4</accession>
<dbReference type="EMBL" id="BEZZ01000147">
    <property type="protein sequence ID" value="GCC27026.1"/>
    <property type="molecule type" value="Genomic_DNA"/>
</dbReference>
<protein>
    <submittedName>
        <fullName evidence="2">Uncharacterized protein</fullName>
    </submittedName>
</protein>
<keyword evidence="3" id="KW-1185">Reference proteome</keyword>
<dbReference type="Proteomes" id="UP000287033">
    <property type="component" value="Unassembled WGS sequence"/>
</dbReference>
<sequence>MSSSESKPESNPRKAPVPQFFAKLSTLIEKPEVQALTWDDKGKAVLVNAKLYEEEIKLYGELLPELKNYQRKQRRMLYQYINFDNPEFNILTTTDDDKKEKPIQENIIENKTKVSVSSHPTAQTAGNENKEDSLLRTSPSLSLGTPEKSEPNKSAQVSLDINKMLSICAAPLVPPLSPQPKC</sequence>
<reference evidence="2 3" key="1">
    <citation type="journal article" date="2018" name="Nat. Ecol. Evol.">
        <title>Shark genomes provide insights into elasmobranch evolution and the origin of vertebrates.</title>
        <authorList>
            <person name="Hara Y"/>
            <person name="Yamaguchi K"/>
            <person name="Onimaru K"/>
            <person name="Kadota M"/>
            <person name="Koyanagi M"/>
            <person name="Keeley SD"/>
            <person name="Tatsumi K"/>
            <person name="Tanaka K"/>
            <person name="Motone F"/>
            <person name="Kageyama Y"/>
            <person name="Nozu R"/>
            <person name="Adachi N"/>
            <person name="Nishimura O"/>
            <person name="Nakagawa R"/>
            <person name="Tanegashima C"/>
            <person name="Kiyatake I"/>
            <person name="Matsumoto R"/>
            <person name="Murakumo K"/>
            <person name="Nishida K"/>
            <person name="Terakita A"/>
            <person name="Kuratani S"/>
            <person name="Sato K"/>
            <person name="Hyodo S Kuraku.S."/>
        </authorList>
    </citation>
    <scope>NUCLEOTIDE SEQUENCE [LARGE SCALE GENOMIC DNA]</scope>
</reference>
<evidence type="ECO:0000313" key="2">
    <source>
        <dbReference type="EMBL" id="GCC27026.1"/>
    </source>
</evidence>
<organism evidence="2 3">
    <name type="scientific">Chiloscyllium punctatum</name>
    <name type="common">Brownbanded bambooshark</name>
    <name type="synonym">Hemiscyllium punctatum</name>
    <dbReference type="NCBI Taxonomy" id="137246"/>
    <lineage>
        <taxon>Eukaryota</taxon>
        <taxon>Metazoa</taxon>
        <taxon>Chordata</taxon>
        <taxon>Craniata</taxon>
        <taxon>Vertebrata</taxon>
        <taxon>Chondrichthyes</taxon>
        <taxon>Elasmobranchii</taxon>
        <taxon>Galeomorphii</taxon>
        <taxon>Galeoidea</taxon>
        <taxon>Orectolobiformes</taxon>
        <taxon>Hemiscylliidae</taxon>
        <taxon>Chiloscyllium</taxon>
    </lineage>
</organism>
<dbReference type="OrthoDB" id="9943451at2759"/>